<feature type="domain" description="Cytochrome b561 bacterial/Ni-hydrogenase" evidence="14">
    <location>
        <begin position="8"/>
        <end position="175"/>
    </location>
</feature>
<evidence type="ECO:0000256" key="10">
    <source>
        <dbReference type="ARBA" id="ARBA00023004"/>
    </source>
</evidence>
<keyword evidence="3" id="KW-0813">Transport</keyword>
<sequence length="177" mass="19219">MKPAVTSFSPLARLLHWLMALLILAMLFIGVGMVSSLSPWQSQLVALHKPLGLVLLGLLALRIVVRLRQPIPALPADMPAWQQRLAQLSHVLLYLLMLALPLLGWAMQGAGGYPLVLGGWVVPAIAPRDADLYALLRAAHGYLAYGLFACVLLHLAAGLFHGLIRRDAVLASMLRKT</sequence>
<organism evidence="15 16">
    <name type="scientific">Aquipseudomonas alcaligenes</name>
    <name type="common">Pseudomonas alcaligenes</name>
    <dbReference type="NCBI Taxonomy" id="43263"/>
    <lineage>
        <taxon>Bacteria</taxon>
        <taxon>Pseudomonadati</taxon>
        <taxon>Pseudomonadota</taxon>
        <taxon>Gammaproteobacteria</taxon>
        <taxon>Pseudomonadales</taxon>
        <taxon>Pseudomonadaceae</taxon>
        <taxon>Aquipseudomonas</taxon>
    </lineage>
</organism>
<dbReference type="PANTHER" id="PTHR30529">
    <property type="entry name" value="CYTOCHROME B561"/>
    <property type="match status" value="1"/>
</dbReference>
<reference evidence="15 16" key="1">
    <citation type="submission" date="2016-06" db="EMBL/GenBank/DDBJ databases">
        <authorList>
            <person name="Ramos C."/>
            <person name="Pintado A."/>
            <person name="Crespo-Gomez J.I."/>
        </authorList>
    </citation>
    <scope>NUCLEOTIDE SEQUENCE [LARGE SCALE GENOMIC DNA]</scope>
    <source>
        <strain evidence="15 16">AVO110</strain>
    </source>
</reference>
<evidence type="ECO:0000313" key="15">
    <source>
        <dbReference type="EMBL" id="MBC9251644.1"/>
    </source>
</evidence>
<dbReference type="Pfam" id="PF01292">
    <property type="entry name" value="Ni_hydr_CYTB"/>
    <property type="match status" value="1"/>
</dbReference>
<gene>
    <name evidence="15" type="ORF">A9179_15330</name>
</gene>
<evidence type="ECO:0000256" key="5">
    <source>
        <dbReference type="ARBA" id="ARBA00022617"/>
    </source>
</evidence>
<comment type="similarity">
    <text evidence="12">Belongs to the cytochrome b561 family.</text>
</comment>
<dbReference type="PANTHER" id="PTHR30529:SF6">
    <property type="entry name" value="BLL0291 PROTEIN"/>
    <property type="match status" value="1"/>
</dbReference>
<dbReference type="InterPro" id="IPR052168">
    <property type="entry name" value="Cytochrome_b561_oxidase"/>
</dbReference>
<protein>
    <submittedName>
        <fullName evidence="15">Cytochrome B</fullName>
    </submittedName>
</protein>
<comment type="caution">
    <text evidence="15">The sequence shown here is derived from an EMBL/GenBank/DDBJ whole genome shotgun (WGS) entry which is preliminary data.</text>
</comment>
<name>A0ABR7S3K0_AQUAC</name>
<evidence type="ECO:0000256" key="4">
    <source>
        <dbReference type="ARBA" id="ARBA00022475"/>
    </source>
</evidence>
<evidence type="ECO:0000256" key="9">
    <source>
        <dbReference type="ARBA" id="ARBA00022989"/>
    </source>
</evidence>
<comment type="cofactor">
    <cofactor evidence="1">
        <name>heme b</name>
        <dbReference type="ChEBI" id="CHEBI:60344"/>
    </cofactor>
</comment>
<evidence type="ECO:0000256" key="3">
    <source>
        <dbReference type="ARBA" id="ARBA00022448"/>
    </source>
</evidence>
<keyword evidence="11 13" id="KW-0472">Membrane</keyword>
<evidence type="ECO:0000256" key="6">
    <source>
        <dbReference type="ARBA" id="ARBA00022692"/>
    </source>
</evidence>
<accession>A0ABR7S3K0</accession>
<feature type="transmembrane region" description="Helical" evidence="13">
    <location>
        <begin position="46"/>
        <end position="65"/>
    </location>
</feature>
<dbReference type="Gene3D" id="1.20.950.20">
    <property type="entry name" value="Transmembrane di-heme cytochromes, Chain C"/>
    <property type="match status" value="1"/>
</dbReference>
<evidence type="ECO:0000256" key="8">
    <source>
        <dbReference type="ARBA" id="ARBA00022982"/>
    </source>
</evidence>
<evidence type="ECO:0000256" key="12">
    <source>
        <dbReference type="ARBA" id="ARBA00037975"/>
    </source>
</evidence>
<keyword evidence="6 13" id="KW-0812">Transmembrane</keyword>
<keyword evidence="10" id="KW-0408">Iron</keyword>
<keyword evidence="4" id="KW-1003">Cell membrane</keyword>
<dbReference type="SUPFAM" id="SSF81342">
    <property type="entry name" value="Transmembrane di-heme cytochromes"/>
    <property type="match status" value="1"/>
</dbReference>
<feature type="transmembrane region" description="Helical" evidence="13">
    <location>
        <begin position="85"/>
        <end position="107"/>
    </location>
</feature>
<dbReference type="Proteomes" id="UP000744555">
    <property type="component" value="Unassembled WGS sequence"/>
</dbReference>
<dbReference type="InterPro" id="IPR016174">
    <property type="entry name" value="Di-haem_cyt_TM"/>
</dbReference>
<feature type="transmembrane region" description="Helical" evidence="13">
    <location>
        <begin position="142"/>
        <end position="164"/>
    </location>
</feature>
<evidence type="ECO:0000256" key="2">
    <source>
        <dbReference type="ARBA" id="ARBA00004651"/>
    </source>
</evidence>
<feature type="transmembrane region" description="Helical" evidence="13">
    <location>
        <begin position="12"/>
        <end position="34"/>
    </location>
</feature>
<evidence type="ECO:0000313" key="16">
    <source>
        <dbReference type="Proteomes" id="UP000744555"/>
    </source>
</evidence>
<comment type="subcellular location">
    <subcellularLocation>
        <location evidence="2">Cell membrane</location>
        <topology evidence="2">Multi-pass membrane protein</topology>
    </subcellularLocation>
</comment>
<evidence type="ECO:0000256" key="11">
    <source>
        <dbReference type="ARBA" id="ARBA00023136"/>
    </source>
</evidence>
<dbReference type="InterPro" id="IPR011577">
    <property type="entry name" value="Cyt_b561_bac/Ni-Hgenase"/>
</dbReference>
<keyword evidence="5" id="KW-0349">Heme</keyword>
<keyword evidence="7" id="KW-0479">Metal-binding</keyword>
<evidence type="ECO:0000256" key="13">
    <source>
        <dbReference type="SAM" id="Phobius"/>
    </source>
</evidence>
<dbReference type="EMBL" id="LZEU01000001">
    <property type="protein sequence ID" value="MBC9251644.1"/>
    <property type="molecule type" value="Genomic_DNA"/>
</dbReference>
<evidence type="ECO:0000256" key="1">
    <source>
        <dbReference type="ARBA" id="ARBA00001970"/>
    </source>
</evidence>
<evidence type="ECO:0000256" key="7">
    <source>
        <dbReference type="ARBA" id="ARBA00022723"/>
    </source>
</evidence>
<evidence type="ECO:0000259" key="14">
    <source>
        <dbReference type="Pfam" id="PF01292"/>
    </source>
</evidence>
<proteinExistence type="inferred from homology"/>
<keyword evidence="16" id="KW-1185">Reference proteome</keyword>
<keyword evidence="8" id="KW-0249">Electron transport</keyword>
<dbReference type="RefSeq" id="WP_187807137.1">
    <property type="nucleotide sequence ID" value="NZ_LZEU01000001.1"/>
</dbReference>
<keyword evidence="9 13" id="KW-1133">Transmembrane helix</keyword>